<feature type="compositionally biased region" description="Basic residues" evidence="1">
    <location>
        <begin position="201"/>
        <end position="217"/>
    </location>
</feature>
<dbReference type="PANTHER" id="PTHR11439">
    <property type="entry name" value="GAG-POL-RELATED RETROTRANSPOSON"/>
    <property type="match status" value="1"/>
</dbReference>
<dbReference type="EMBL" id="CP144749">
    <property type="protein sequence ID" value="WVZ76981.1"/>
    <property type="molecule type" value="Genomic_DNA"/>
</dbReference>
<gene>
    <name evidence="3" type="ORF">U9M48_024889</name>
</gene>
<evidence type="ECO:0000259" key="2">
    <source>
        <dbReference type="Pfam" id="PF22936"/>
    </source>
</evidence>
<feature type="region of interest" description="Disordered" evidence="1">
    <location>
        <begin position="181"/>
        <end position="217"/>
    </location>
</feature>
<dbReference type="PANTHER" id="PTHR11439:SF442">
    <property type="entry name" value="CYSTEINE-RICH RLK (RECEPTOR-LIKE PROTEIN KINASE) 8"/>
    <property type="match status" value="1"/>
</dbReference>
<evidence type="ECO:0000313" key="3">
    <source>
        <dbReference type="EMBL" id="WVZ76981.1"/>
    </source>
</evidence>
<feature type="compositionally biased region" description="Low complexity" evidence="1">
    <location>
        <begin position="243"/>
        <end position="255"/>
    </location>
</feature>
<dbReference type="Proteomes" id="UP001341281">
    <property type="component" value="Chromosome 05"/>
</dbReference>
<feature type="region of interest" description="Disordered" evidence="1">
    <location>
        <begin position="243"/>
        <end position="268"/>
    </location>
</feature>
<protein>
    <recommendedName>
        <fullName evidence="2">Retrovirus-related Pol polyprotein from transposon TNT 1-94-like beta-barrel domain-containing protein</fullName>
    </recommendedName>
</protein>
<feature type="domain" description="Retrovirus-related Pol polyprotein from transposon TNT 1-94-like beta-barrel" evidence="2">
    <location>
        <begin position="324"/>
        <end position="349"/>
    </location>
</feature>
<reference evidence="3 4" key="1">
    <citation type="submission" date="2024-02" db="EMBL/GenBank/DDBJ databases">
        <title>High-quality chromosome-scale genome assembly of Pensacola bahiagrass (Paspalum notatum Flugge var. saurae).</title>
        <authorList>
            <person name="Vega J.M."/>
            <person name="Podio M."/>
            <person name="Orjuela J."/>
            <person name="Siena L.A."/>
            <person name="Pessino S.C."/>
            <person name="Combes M.C."/>
            <person name="Mariac C."/>
            <person name="Albertini E."/>
            <person name="Pupilli F."/>
            <person name="Ortiz J.P.A."/>
            <person name="Leblanc O."/>
        </authorList>
    </citation>
    <scope>NUCLEOTIDE SEQUENCE [LARGE SCALE GENOMIC DNA]</scope>
    <source>
        <strain evidence="3">R1</strain>
        <tissue evidence="3">Leaf</tissue>
    </source>
</reference>
<dbReference type="AlphaFoldDB" id="A0AAQ3TPH4"/>
<keyword evidence="4" id="KW-1185">Reference proteome</keyword>
<organism evidence="3 4">
    <name type="scientific">Paspalum notatum var. saurae</name>
    <dbReference type="NCBI Taxonomy" id="547442"/>
    <lineage>
        <taxon>Eukaryota</taxon>
        <taxon>Viridiplantae</taxon>
        <taxon>Streptophyta</taxon>
        <taxon>Embryophyta</taxon>
        <taxon>Tracheophyta</taxon>
        <taxon>Spermatophyta</taxon>
        <taxon>Magnoliopsida</taxon>
        <taxon>Liliopsida</taxon>
        <taxon>Poales</taxon>
        <taxon>Poaceae</taxon>
        <taxon>PACMAD clade</taxon>
        <taxon>Panicoideae</taxon>
        <taxon>Andropogonodae</taxon>
        <taxon>Paspaleae</taxon>
        <taxon>Paspalinae</taxon>
        <taxon>Paspalum</taxon>
    </lineage>
</organism>
<evidence type="ECO:0000313" key="4">
    <source>
        <dbReference type="Proteomes" id="UP001341281"/>
    </source>
</evidence>
<sequence>MTYSGKISVLGSDGYPYWKGRMEAFPSIINKLRVNSAPAALPYTEHQQAVKLLYALDRKIWEIKVNSIIESVGYDTIGVEALYSKLKATEVDYKMRDSLACTGSKSLALATPSSESVTNPMLHNFSFSALMSVTEEQLATLGDDELCLQEEGRAAKVLRVRRGRPLHRRVPQQERLIQEGQELLPRLRQVPPGKASFDKHRSSKHGSGKRPFSKKNFRKAFKSYQKDNRNWDKAFFAEIGFCSSGSSSSSSSSSSSDEEITYRKDKRNGQGGPAGLCFVSTKSWRRNKEKRSLVCSMALEDKEDKDDGSNSSSDDEDRGMEDVWIMDSGCSRHMTGHRKWFSSLNPMSREFEMSLMDELQFFLGLQIKQGLEGTFVHQAKYTRDILKKFNMGDSKPMTTPMSTNTALDADEDGKAVDQKEFRGMIGSLLYLTATRPDIQFAVCLCARYQASPRTSHRQTVKRIFRLQVEGVDNALIKGEIESQWTGLIALLA</sequence>
<name>A0AAQ3TPH4_PASNO</name>
<accession>A0AAQ3TPH4</accession>
<evidence type="ECO:0000256" key="1">
    <source>
        <dbReference type="SAM" id="MobiDB-lite"/>
    </source>
</evidence>
<dbReference type="Pfam" id="PF22936">
    <property type="entry name" value="Pol_BBD"/>
    <property type="match status" value="1"/>
</dbReference>
<dbReference type="InterPro" id="IPR054722">
    <property type="entry name" value="PolX-like_BBD"/>
</dbReference>
<proteinExistence type="predicted"/>